<dbReference type="PANTHER" id="PTHR10578">
    <property type="entry name" value="S -2-HYDROXY-ACID OXIDASE-RELATED"/>
    <property type="match status" value="1"/>
</dbReference>
<keyword evidence="7" id="KW-1185">Reference proteome</keyword>
<name>A0A8H7T5F8_9HELO</name>
<dbReference type="Gene3D" id="3.20.20.70">
    <property type="entry name" value="Aldolase class I"/>
    <property type="match status" value="1"/>
</dbReference>
<protein>
    <submittedName>
        <fullName evidence="6">Uncharacterized protein</fullName>
    </submittedName>
</protein>
<comment type="caution">
    <text evidence="6">The sequence shown here is derived from an EMBL/GenBank/DDBJ whole genome shotgun (WGS) entry which is preliminary data.</text>
</comment>
<dbReference type="Pfam" id="PF01070">
    <property type="entry name" value="FMN_dh"/>
    <property type="match status" value="1"/>
</dbReference>
<reference evidence="6" key="1">
    <citation type="submission" date="2021-02" db="EMBL/GenBank/DDBJ databases">
        <title>Genome sequence Cadophora malorum strain M34.</title>
        <authorList>
            <person name="Stefanovic E."/>
            <person name="Vu D."/>
            <person name="Scully C."/>
            <person name="Dijksterhuis J."/>
            <person name="Roader J."/>
            <person name="Houbraken J."/>
        </authorList>
    </citation>
    <scope>NUCLEOTIDE SEQUENCE</scope>
    <source>
        <strain evidence="6">M34</strain>
    </source>
</reference>
<feature type="domain" description="Cytochrome b5 heme-binding" evidence="4">
    <location>
        <begin position="3"/>
        <end position="80"/>
    </location>
</feature>
<dbReference type="InterPro" id="IPR000262">
    <property type="entry name" value="FMN-dep_DH"/>
</dbReference>
<dbReference type="InterPro" id="IPR013785">
    <property type="entry name" value="Aldolase_TIM"/>
</dbReference>
<dbReference type="InterPro" id="IPR037396">
    <property type="entry name" value="FMN_HAD"/>
</dbReference>
<keyword evidence="2" id="KW-0560">Oxidoreductase</keyword>
<dbReference type="PROSITE" id="PS50255">
    <property type="entry name" value="CYTOCHROME_B5_2"/>
    <property type="match status" value="1"/>
</dbReference>
<dbReference type="Proteomes" id="UP000664132">
    <property type="component" value="Unassembled WGS sequence"/>
</dbReference>
<feature type="region of interest" description="Disordered" evidence="3">
    <location>
        <begin position="276"/>
        <end position="295"/>
    </location>
</feature>
<dbReference type="Gene3D" id="3.10.120.10">
    <property type="entry name" value="Cytochrome b5-like heme/steroid binding domain"/>
    <property type="match status" value="1"/>
</dbReference>
<dbReference type="InterPro" id="IPR036400">
    <property type="entry name" value="Cyt_B5-like_heme/steroid_sf"/>
</dbReference>
<dbReference type="GO" id="GO:0016491">
    <property type="term" value="F:oxidoreductase activity"/>
    <property type="evidence" value="ECO:0007669"/>
    <property type="project" value="UniProtKB-KW"/>
</dbReference>
<evidence type="ECO:0000256" key="3">
    <source>
        <dbReference type="SAM" id="MobiDB-lite"/>
    </source>
</evidence>
<dbReference type="EMBL" id="JAFJYH010000358">
    <property type="protein sequence ID" value="KAG4412733.1"/>
    <property type="molecule type" value="Genomic_DNA"/>
</dbReference>
<dbReference type="PANTHER" id="PTHR10578:SF104">
    <property type="entry name" value="CYTOCHROME B2, MITOCHONDRIAL-RELATED"/>
    <property type="match status" value="1"/>
</dbReference>
<dbReference type="PROSITE" id="PS51349">
    <property type="entry name" value="FMN_HYDROXY_ACID_DH_2"/>
    <property type="match status" value="1"/>
</dbReference>
<dbReference type="SUPFAM" id="SSF55856">
    <property type="entry name" value="Cytochrome b5-like heme/steroid binding domain"/>
    <property type="match status" value="1"/>
</dbReference>
<dbReference type="SUPFAM" id="SSF51395">
    <property type="entry name" value="FMN-linked oxidoreductases"/>
    <property type="match status" value="1"/>
</dbReference>
<dbReference type="SMART" id="SM01117">
    <property type="entry name" value="Cyt-b5"/>
    <property type="match status" value="1"/>
</dbReference>
<feature type="domain" description="FMN hydroxy acid dehydrogenase" evidence="5">
    <location>
        <begin position="105"/>
        <end position="454"/>
    </location>
</feature>
<evidence type="ECO:0000313" key="7">
    <source>
        <dbReference type="Proteomes" id="UP000664132"/>
    </source>
</evidence>
<dbReference type="AlphaFoldDB" id="A0A8H7T5F8"/>
<evidence type="ECO:0000256" key="1">
    <source>
        <dbReference type="ARBA" id="ARBA00001917"/>
    </source>
</evidence>
<evidence type="ECO:0000313" key="6">
    <source>
        <dbReference type="EMBL" id="KAG4412733.1"/>
    </source>
</evidence>
<evidence type="ECO:0000259" key="4">
    <source>
        <dbReference type="PROSITE" id="PS50255"/>
    </source>
</evidence>
<evidence type="ECO:0000256" key="2">
    <source>
        <dbReference type="ARBA" id="ARBA00023002"/>
    </source>
</evidence>
<evidence type="ECO:0000259" key="5">
    <source>
        <dbReference type="PROSITE" id="PS51349"/>
    </source>
</evidence>
<dbReference type="Pfam" id="PF00173">
    <property type="entry name" value="Cyt-b5"/>
    <property type="match status" value="1"/>
</dbReference>
<accession>A0A8H7T5F8</accession>
<dbReference type="OrthoDB" id="1925334at2759"/>
<proteinExistence type="predicted"/>
<sequence>MTATKVSAVEVDQHKSDDNAWIVLNGVIWDVSGFAAKHPGGAEVIQEHYGLDGSEAYNEIHGPGVVSNFLGPTKRIGEVDEGTVPKPIVKSLSAGELEKPKPQRPDINSIVNITQFEAVAEANLPTRAWGYIFGATEDGVTHKANVDWYKRIMFRPRILRAVATVDTSIRIMGQKYDLPFFIAPTSSLKLSHPDGELATTRAAVANGVAPIVQTLGSYSFPEIMEAMPIGHPFYFQLYFYTDRVETAKLLKEVGKHKPQAILFTVDLPVISKREAPARQHTSNGNPPQAELAPPPGTNPIDSNIDWKYISWIKEHSGAPVFLKGIQCAADARKAYECGCAGIYLSNHGGRALDTAVPSILVLMEIQATCAEILEKMEVFIDGGVRRGSDILKAICLGASGVLIGRPFLYSLQYGEEGARKAFSILREELEIAMQLVGITSLDQAHPGLLNTAEIDSYVYRGDDHPWARKIIRSRL</sequence>
<dbReference type="InterPro" id="IPR001199">
    <property type="entry name" value="Cyt_B5-like_heme/steroid-bd"/>
</dbReference>
<comment type="cofactor">
    <cofactor evidence="1">
        <name>FMN</name>
        <dbReference type="ChEBI" id="CHEBI:58210"/>
    </cofactor>
</comment>
<gene>
    <name evidence="6" type="ORF">IFR04_014130</name>
</gene>
<organism evidence="6 7">
    <name type="scientific">Cadophora malorum</name>
    <dbReference type="NCBI Taxonomy" id="108018"/>
    <lineage>
        <taxon>Eukaryota</taxon>
        <taxon>Fungi</taxon>
        <taxon>Dikarya</taxon>
        <taxon>Ascomycota</taxon>
        <taxon>Pezizomycotina</taxon>
        <taxon>Leotiomycetes</taxon>
        <taxon>Helotiales</taxon>
        <taxon>Ploettnerulaceae</taxon>
        <taxon>Cadophora</taxon>
    </lineage>
</organism>